<evidence type="ECO:0000256" key="2">
    <source>
        <dbReference type="ARBA" id="ARBA00022448"/>
    </source>
</evidence>
<accession>A0ABU7BCR3</accession>
<evidence type="ECO:0000256" key="6">
    <source>
        <dbReference type="SAM" id="Phobius"/>
    </source>
</evidence>
<organism evidence="7 8">
    <name type="scientific">Ataeniobius toweri</name>
    <dbReference type="NCBI Taxonomy" id="208326"/>
    <lineage>
        <taxon>Eukaryota</taxon>
        <taxon>Metazoa</taxon>
        <taxon>Chordata</taxon>
        <taxon>Craniata</taxon>
        <taxon>Vertebrata</taxon>
        <taxon>Euteleostomi</taxon>
        <taxon>Actinopterygii</taxon>
        <taxon>Neopterygii</taxon>
        <taxon>Teleostei</taxon>
        <taxon>Neoteleostei</taxon>
        <taxon>Acanthomorphata</taxon>
        <taxon>Ovalentaria</taxon>
        <taxon>Atherinomorphae</taxon>
        <taxon>Cyprinodontiformes</taxon>
        <taxon>Goodeidae</taxon>
        <taxon>Ataeniobius</taxon>
    </lineage>
</organism>
<evidence type="ECO:0000313" key="7">
    <source>
        <dbReference type="EMBL" id="MED6247544.1"/>
    </source>
</evidence>
<dbReference type="SUPFAM" id="SSF161070">
    <property type="entry name" value="SNF-like"/>
    <property type="match status" value="1"/>
</dbReference>
<evidence type="ECO:0000256" key="1">
    <source>
        <dbReference type="ARBA" id="ARBA00004141"/>
    </source>
</evidence>
<keyword evidence="3 6" id="KW-0812">Transmembrane</keyword>
<comment type="caution">
    <text evidence="7">The sequence shown here is derived from an EMBL/GenBank/DDBJ whole genome shotgun (WGS) entry which is preliminary data.</text>
</comment>
<dbReference type="Proteomes" id="UP001345963">
    <property type="component" value="Unassembled WGS sequence"/>
</dbReference>
<dbReference type="Pfam" id="PF00209">
    <property type="entry name" value="SNF"/>
    <property type="match status" value="1"/>
</dbReference>
<keyword evidence="2" id="KW-0813">Transport</keyword>
<sequence>MRIQFGAFLIPYLIALVFEGLPLLYLELAIGQRLRKSSIGVWTSISPMLGGVGPAASSSSVDSKWRKPSWIAPLK</sequence>
<evidence type="ECO:0000313" key="8">
    <source>
        <dbReference type="Proteomes" id="UP001345963"/>
    </source>
</evidence>
<keyword evidence="5 6" id="KW-0472">Membrane</keyword>
<dbReference type="PROSITE" id="PS50267">
    <property type="entry name" value="NA_NEUROTRAN_SYMP_3"/>
    <property type="match status" value="1"/>
</dbReference>
<dbReference type="PANTHER" id="PTHR11616:SF109">
    <property type="entry name" value="INACTIVE SODIUM-DEPENDENT NEUTRAL AMINO ACID TRANSPORTER B(0)AT3"/>
    <property type="match status" value="1"/>
</dbReference>
<dbReference type="InterPro" id="IPR037272">
    <property type="entry name" value="SNS_sf"/>
</dbReference>
<evidence type="ECO:0000256" key="4">
    <source>
        <dbReference type="ARBA" id="ARBA00022989"/>
    </source>
</evidence>
<protein>
    <submittedName>
        <fullName evidence="7">Uncharacterized protein</fullName>
    </submittedName>
</protein>
<keyword evidence="4 6" id="KW-1133">Transmembrane helix</keyword>
<dbReference type="InterPro" id="IPR000175">
    <property type="entry name" value="Na/ntran_symport"/>
</dbReference>
<gene>
    <name evidence="7" type="ORF">ATANTOWER_006747</name>
</gene>
<proteinExistence type="predicted"/>
<name>A0ABU7BCR3_9TELE</name>
<dbReference type="PANTHER" id="PTHR11616">
    <property type="entry name" value="SODIUM/CHLORIDE DEPENDENT TRANSPORTER"/>
    <property type="match status" value="1"/>
</dbReference>
<keyword evidence="8" id="KW-1185">Reference proteome</keyword>
<dbReference type="EMBL" id="JAHUTI010049350">
    <property type="protein sequence ID" value="MED6247544.1"/>
    <property type="molecule type" value="Genomic_DNA"/>
</dbReference>
<reference evidence="7 8" key="1">
    <citation type="submission" date="2021-07" db="EMBL/GenBank/DDBJ databases">
        <authorList>
            <person name="Palmer J.M."/>
        </authorList>
    </citation>
    <scope>NUCLEOTIDE SEQUENCE [LARGE SCALE GENOMIC DNA]</scope>
    <source>
        <strain evidence="7 8">AT_MEX2019</strain>
        <tissue evidence="7">Muscle</tissue>
    </source>
</reference>
<feature type="transmembrane region" description="Helical" evidence="6">
    <location>
        <begin position="6"/>
        <end position="26"/>
    </location>
</feature>
<evidence type="ECO:0000256" key="3">
    <source>
        <dbReference type="ARBA" id="ARBA00022692"/>
    </source>
</evidence>
<evidence type="ECO:0000256" key="5">
    <source>
        <dbReference type="ARBA" id="ARBA00023136"/>
    </source>
</evidence>
<comment type="subcellular location">
    <subcellularLocation>
        <location evidence="1">Membrane</location>
        <topology evidence="1">Multi-pass membrane protein</topology>
    </subcellularLocation>
</comment>